<evidence type="ECO:0000256" key="3">
    <source>
        <dbReference type="ARBA" id="ARBA00022692"/>
    </source>
</evidence>
<feature type="transmembrane region" description="Helical" evidence="7">
    <location>
        <begin position="156"/>
        <end position="174"/>
    </location>
</feature>
<dbReference type="Proteomes" id="UP000036987">
    <property type="component" value="Unassembled WGS sequence"/>
</dbReference>
<evidence type="ECO:0000259" key="8">
    <source>
        <dbReference type="Pfam" id="PF00892"/>
    </source>
</evidence>
<comment type="subcellular location">
    <subcellularLocation>
        <location evidence="1">Membrane</location>
        <topology evidence="1">Multi-pass membrane protein</topology>
    </subcellularLocation>
</comment>
<feature type="transmembrane region" description="Helical" evidence="7">
    <location>
        <begin position="195"/>
        <end position="213"/>
    </location>
</feature>
<feature type="compositionally biased region" description="Basic and acidic residues" evidence="6">
    <location>
        <begin position="50"/>
        <end position="65"/>
    </location>
</feature>
<evidence type="ECO:0000256" key="4">
    <source>
        <dbReference type="ARBA" id="ARBA00022989"/>
    </source>
</evidence>
<dbReference type="STRING" id="29655.A0A0K9NRJ8"/>
<gene>
    <name evidence="9" type="ORF">ZOSMA_69G01000</name>
</gene>
<keyword evidence="4 7" id="KW-1133">Transmembrane helix</keyword>
<dbReference type="Pfam" id="PF00892">
    <property type="entry name" value="EamA"/>
    <property type="match status" value="1"/>
</dbReference>
<feature type="compositionally biased region" description="Polar residues" evidence="6">
    <location>
        <begin position="30"/>
        <end position="49"/>
    </location>
</feature>
<sequence>MAAEEEFGVGRESNIGELGKGGGELIDFPSITSVASSDTPTNTAAQDQNHSQHDEPGASSSSHEEIVPLISTKIEEKPIVVSIFSVVSRRPNPRRRTTTTGELTSEEPTAEFILPNSLVLWAWSGSTYSGFICMALGSIFYSMMEVVTKRFSEKTLPLFENVFIRSTIVLVLSYTWLRRSGQSILGPLVRSRGFLSLRALIGCISLVCFIYSVKNLPVSNAILLNFMTPAMACFTARLINQEKLTFTDIGGMVCSFLGLLFLYQPMFFGEGMASETREMDISDKTGGIFYTLVSILSTITGGISFCLVKSGARATEQPILTVFAFGILASPLSAIFIFSFEGGRKGNRPRKYGCWGKRRCKPHDRTRRAETTSPILIGAGGICDYSFDGKQKHTNYKWRKYH</sequence>
<reference evidence="10" key="1">
    <citation type="journal article" date="2016" name="Nature">
        <title>The genome of the seagrass Zostera marina reveals angiosperm adaptation to the sea.</title>
        <authorList>
            <person name="Olsen J.L."/>
            <person name="Rouze P."/>
            <person name="Verhelst B."/>
            <person name="Lin Y.-C."/>
            <person name="Bayer T."/>
            <person name="Collen J."/>
            <person name="Dattolo E."/>
            <person name="De Paoli E."/>
            <person name="Dittami S."/>
            <person name="Maumus F."/>
            <person name="Michel G."/>
            <person name="Kersting A."/>
            <person name="Lauritano C."/>
            <person name="Lohaus R."/>
            <person name="Toepel M."/>
            <person name="Tonon T."/>
            <person name="Vanneste K."/>
            <person name="Amirebrahimi M."/>
            <person name="Brakel J."/>
            <person name="Bostroem C."/>
            <person name="Chovatia M."/>
            <person name="Grimwood J."/>
            <person name="Jenkins J.W."/>
            <person name="Jueterbock A."/>
            <person name="Mraz A."/>
            <person name="Stam W.T."/>
            <person name="Tice H."/>
            <person name="Bornberg-Bauer E."/>
            <person name="Green P.J."/>
            <person name="Pearson G.A."/>
            <person name="Procaccini G."/>
            <person name="Duarte C.M."/>
            <person name="Schmutz J."/>
            <person name="Reusch T.B.H."/>
            <person name="Van de Peer Y."/>
        </authorList>
    </citation>
    <scope>NUCLEOTIDE SEQUENCE [LARGE SCALE GENOMIC DNA]</scope>
    <source>
        <strain evidence="10">cv. Finnish</strain>
    </source>
</reference>
<evidence type="ECO:0000256" key="5">
    <source>
        <dbReference type="ARBA" id="ARBA00023136"/>
    </source>
</evidence>
<feature type="transmembrane region" description="Helical" evidence="7">
    <location>
        <begin position="219"/>
        <end position="239"/>
    </location>
</feature>
<accession>A0A0K9NRJ8</accession>
<evidence type="ECO:0000313" key="9">
    <source>
        <dbReference type="EMBL" id="KMZ59401.1"/>
    </source>
</evidence>
<evidence type="ECO:0000256" key="2">
    <source>
        <dbReference type="ARBA" id="ARBA00007635"/>
    </source>
</evidence>
<keyword evidence="5 7" id="KW-0472">Membrane</keyword>
<dbReference type="GO" id="GO:0016020">
    <property type="term" value="C:membrane"/>
    <property type="evidence" value="ECO:0000318"/>
    <property type="project" value="GO_Central"/>
</dbReference>
<name>A0A0K9NRJ8_ZOSMR</name>
<keyword evidence="3 7" id="KW-0812">Transmembrane</keyword>
<evidence type="ECO:0000256" key="6">
    <source>
        <dbReference type="SAM" id="MobiDB-lite"/>
    </source>
</evidence>
<keyword evidence="10" id="KW-1185">Reference proteome</keyword>
<feature type="transmembrane region" description="Helical" evidence="7">
    <location>
        <begin position="246"/>
        <end position="268"/>
    </location>
</feature>
<feature type="transmembrane region" description="Helical" evidence="7">
    <location>
        <begin position="288"/>
        <end position="308"/>
    </location>
</feature>
<organism evidence="9 10">
    <name type="scientific">Zostera marina</name>
    <name type="common">Eelgrass</name>
    <dbReference type="NCBI Taxonomy" id="29655"/>
    <lineage>
        <taxon>Eukaryota</taxon>
        <taxon>Viridiplantae</taxon>
        <taxon>Streptophyta</taxon>
        <taxon>Embryophyta</taxon>
        <taxon>Tracheophyta</taxon>
        <taxon>Spermatophyta</taxon>
        <taxon>Magnoliopsida</taxon>
        <taxon>Liliopsida</taxon>
        <taxon>Zosteraceae</taxon>
        <taxon>Zostera</taxon>
    </lineage>
</organism>
<feature type="domain" description="EamA" evidence="8">
    <location>
        <begin position="129"/>
        <end position="263"/>
    </location>
</feature>
<protein>
    <recommendedName>
        <fullName evidence="8">EamA domain-containing protein</fullName>
    </recommendedName>
</protein>
<evidence type="ECO:0000313" key="10">
    <source>
        <dbReference type="Proteomes" id="UP000036987"/>
    </source>
</evidence>
<dbReference type="PANTHER" id="PTHR22911:SF6">
    <property type="entry name" value="SOLUTE CARRIER FAMILY 35 MEMBER G1"/>
    <property type="match status" value="1"/>
</dbReference>
<comment type="caution">
    <text evidence="9">The sequence shown here is derived from an EMBL/GenBank/DDBJ whole genome shotgun (WGS) entry which is preliminary data.</text>
</comment>
<feature type="transmembrane region" description="Helical" evidence="7">
    <location>
        <begin position="320"/>
        <end position="340"/>
    </location>
</feature>
<dbReference type="AlphaFoldDB" id="A0A0K9NRJ8"/>
<proteinExistence type="inferred from homology"/>
<comment type="similarity">
    <text evidence="2">Belongs to the drug/metabolite transporter (DMT) superfamily. Plant drug/metabolite exporter (P-DME) (TC 2.A.7.4) family.</text>
</comment>
<feature type="region of interest" description="Disordered" evidence="6">
    <location>
        <begin position="1"/>
        <end position="65"/>
    </location>
</feature>
<evidence type="ECO:0000256" key="1">
    <source>
        <dbReference type="ARBA" id="ARBA00004141"/>
    </source>
</evidence>
<dbReference type="OrthoDB" id="306876at2759"/>
<dbReference type="InterPro" id="IPR037185">
    <property type="entry name" value="EmrE-like"/>
</dbReference>
<dbReference type="PANTHER" id="PTHR22911">
    <property type="entry name" value="ACYL-MALONYL CONDENSING ENZYME-RELATED"/>
    <property type="match status" value="1"/>
</dbReference>
<evidence type="ECO:0000256" key="7">
    <source>
        <dbReference type="SAM" id="Phobius"/>
    </source>
</evidence>
<dbReference type="InterPro" id="IPR000620">
    <property type="entry name" value="EamA_dom"/>
</dbReference>
<feature type="transmembrane region" description="Helical" evidence="7">
    <location>
        <begin position="118"/>
        <end position="144"/>
    </location>
</feature>
<dbReference type="SUPFAM" id="SSF103481">
    <property type="entry name" value="Multidrug resistance efflux transporter EmrE"/>
    <property type="match status" value="1"/>
</dbReference>
<dbReference type="EMBL" id="LFYR01001802">
    <property type="protein sequence ID" value="KMZ59401.1"/>
    <property type="molecule type" value="Genomic_DNA"/>
</dbReference>